<proteinExistence type="predicted"/>
<dbReference type="Proteomes" id="UP000190423">
    <property type="component" value="Unassembled WGS sequence"/>
</dbReference>
<gene>
    <name evidence="5" type="ORF">SAMN02745149_00112</name>
</gene>
<dbReference type="PROSITE" id="PS50893">
    <property type="entry name" value="ABC_TRANSPORTER_2"/>
    <property type="match status" value="1"/>
</dbReference>
<dbReference type="RefSeq" id="WP_078932033.1">
    <property type="nucleotide sequence ID" value="NZ_FUWG01000002.1"/>
</dbReference>
<evidence type="ECO:0000313" key="5">
    <source>
        <dbReference type="EMBL" id="SJZ29610.1"/>
    </source>
</evidence>
<dbReference type="OrthoDB" id="9799337at2"/>
<dbReference type="InterPro" id="IPR027417">
    <property type="entry name" value="P-loop_NTPase"/>
</dbReference>
<dbReference type="SUPFAM" id="SSF52540">
    <property type="entry name" value="P-loop containing nucleoside triphosphate hydrolases"/>
    <property type="match status" value="1"/>
</dbReference>
<evidence type="ECO:0000256" key="2">
    <source>
        <dbReference type="ARBA" id="ARBA00022741"/>
    </source>
</evidence>
<dbReference type="CDD" id="cd03214">
    <property type="entry name" value="ABC_Iron-Siderophores_B12_Hemin"/>
    <property type="match status" value="1"/>
</dbReference>
<sequence length="270" mass="29297">MILSCLKLCASYGTKQVLKNASLEVRPGDFICVCGANGSGKSTFLKLLSGLERGKSKKSPSFLQIDSAEKMPSLTEDDGSRTVFLLDLPRREIARRIAFLPQSEFPAWDTTVFDMILTGRFAPSGTSYTAEDYSRVKEAARFLEITPLLERSVFTLSGGEFQKCRIARAIAQQGEFLILDEPCAGLDINAESALLKKMRILSDGGKTGVVVSIHNINAAVRFAKKIALLSDGGIVCGSAEEVIVPKNITRAFGDGISVFTHPLWNCPQIG</sequence>
<dbReference type="GO" id="GO:0005524">
    <property type="term" value="F:ATP binding"/>
    <property type="evidence" value="ECO:0007669"/>
    <property type="project" value="UniProtKB-KW"/>
</dbReference>
<dbReference type="InterPro" id="IPR050153">
    <property type="entry name" value="Metal_Ion_Import_ABC"/>
</dbReference>
<feature type="domain" description="ABC transporter" evidence="4">
    <location>
        <begin position="3"/>
        <end position="256"/>
    </location>
</feature>
<dbReference type="EMBL" id="FUWG01000002">
    <property type="protein sequence ID" value="SJZ29610.1"/>
    <property type="molecule type" value="Genomic_DNA"/>
</dbReference>
<organism evidence="5 6">
    <name type="scientific">Treponema porcinum</name>
    <dbReference type="NCBI Taxonomy" id="261392"/>
    <lineage>
        <taxon>Bacteria</taxon>
        <taxon>Pseudomonadati</taxon>
        <taxon>Spirochaetota</taxon>
        <taxon>Spirochaetia</taxon>
        <taxon>Spirochaetales</taxon>
        <taxon>Treponemataceae</taxon>
        <taxon>Treponema</taxon>
    </lineage>
</organism>
<dbReference type="GO" id="GO:0016887">
    <property type="term" value="F:ATP hydrolysis activity"/>
    <property type="evidence" value="ECO:0007669"/>
    <property type="project" value="InterPro"/>
</dbReference>
<reference evidence="5 6" key="1">
    <citation type="submission" date="2017-02" db="EMBL/GenBank/DDBJ databases">
        <authorList>
            <person name="Peterson S.W."/>
        </authorList>
    </citation>
    <scope>NUCLEOTIDE SEQUENCE [LARGE SCALE GENOMIC DNA]</scope>
    <source>
        <strain evidence="5 6">ATCC BAA-908</strain>
    </source>
</reference>
<dbReference type="STRING" id="261392.SAMN02745149_00112"/>
<protein>
    <submittedName>
        <fullName evidence="5">Iron complex transport system ATP-binding protein</fullName>
    </submittedName>
</protein>
<dbReference type="InterPro" id="IPR003439">
    <property type="entry name" value="ABC_transporter-like_ATP-bd"/>
</dbReference>
<dbReference type="InterPro" id="IPR003593">
    <property type="entry name" value="AAA+_ATPase"/>
</dbReference>
<evidence type="ECO:0000256" key="3">
    <source>
        <dbReference type="ARBA" id="ARBA00022840"/>
    </source>
</evidence>
<dbReference type="AlphaFoldDB" id="A0A1T4JHF8"/>
<keyword evidence="6" id="KW-1185">Reference proteome</keyword>
<evidence type="ECO:0000259" key="4">
    <source>
        <dbReference type="PROSITE" id="PS50893"/>
    </source>
</evidence>
<keyword evidence="3 5" id="KW-0067">ATP-binding</keyword>
<dbReference type="SMART" id="SM00382">
    <property type="entry name" value="AAA"/>
    <property type="match status" value="1"/>
</dbReference>
<keyword evidence="2" id="KW-0547">Nucleotide-binding</keyword>
<evidence type="ECO:0000256" key="1">
    <source>
        <dbReference type="ARBA" id="ARBA00022448"/>
    </source>
</evidence>
<keyword evidence="1" id="KW-0813">Transport</keyword>
<name>A0A1T4JHF8_TREPO</name>
<accession>A0A1T4JHF8</accession>
<evidence type="ECO:0000313" key="6">
    <source>
        <dbReference type="Proteomes" id="UP000190423"/>
    </source>
</evidence>
<dbReference type="GeneID" id="78315436"/>
<dbReference type="PANTHER" id="PTHR42734">
    <property type="entry name" value="METAL TRANSPORT SYSTEM ATP-BINDING PROTEIN TM_0124-RELATED"/>
    <property type="match status" value="1"/>
</dbReference>
<dbReference type="Gene3D" id="3.40.50.300">
    <property type="entry name" value="P-loop containing nucleotide triphosphate hydrolases"/>
    <property type="match status" value="1"/>
</dbReference>
<dbReference type="Pfam" id="PF00005">
    <property type="entry name" value="ABC_tran"/>
    <property type="match status" value="1"/>
</dbReference>